<accession>W6RTJ4</accession>
<dbReference type="KEGG" id="rhl:LPU83_1979"/>
<protein>
    <submittedName>
        <fullName evidence="2">Uncharacterized protein</fullName>
    </submittedName>
</protein>
<dbReference type="EMBL" id="HG916852">
    <property type="protein sequence ID" value="CDM57636.1"/>
    <property type="molecule type" value="Genomic_DNA"/>
</dbReference>
<reference evidence="2" key="1">
    <citation type="submission" date="2013-11" db="EMBL/GenBank/DDBJ databases">
        <title>Draft genome sequence of the broad-host-range Rhizobium sp. LPU83 strain, a member of the low-genetic diversity Oregon-like Rhizobium sp. group.</title>
        <authorList>
            <person name="Wibberg D."/>
            <person name="Puehler A."/>
            <person name="Schlueter A."/>
        </authorList>
    </citation>
    <scope>NUCLEOTIDE SEQUENCE [LARGE SCALE GENOMIC DNA]</scope>
    <source>
        <strain evidence="2">LPU83</strain>
    </source>
</reference>
<sequence length="452" mass="50499">MTERKSYSDDANPRVVLLAVLECAESWVPDARIIGNVRAGDISRAVRDYLNAEYPEQKRGAEMPVSVKALQWEYRERQMMTYVVKDYCGVIYHINQTFGSDSYYFTTVRYDGEILYDGDDLPSAQEAAQADHERRILSALIATPKPEAEPVAWTDTKEIESVSQYGTGLIWDKDGHEQLKLTRPSVPLYAHPPKPEATDDWFSQIVGFFVKHEMMDQRDEYDISDIMAALHDNYAPVENFRYLLKNVLDNDGGEGSQCYDARLYYDARKAALAALASANPDATEGGAHEKGDWRQDDKALIARLRDLVDNQSGGDAVMLVQRQLFNKAVGRLAALTAKPEQTDSATPAPKEDSGHEKAGISRALMGRIVDEVFDGAIEDASVIEEIYAVIRSHEAAPLLDKLPAAFEVLDQENGTYLTRSEIAAQNSGFEYNGLYRRDSAEASFRQSNKAEA</sequence>
<feature type="region of interest" description="Disordered" evidence="1">
    <location>
        <begin position="336"/>
        <end position="357"/>
    </location>
</feature>
<evidence type="ECO:0000256" key="1">
    <source>
        <dbReference type="SAM" id="MobiDB-lite"/>
    </source>
</evidence>
<keyword evidence="3" id="KW-1185">Reference proteome</keyword>
<name>W6RTJ4_9HYPH</name>
<proteinExistence type="predicted"/>
<dbReference type="AlphaFoldDB" id="W6RTJ4"/>
<dbReference type="HOGENOM" id="CLU_605301_0_0_5"/>
<organism evidence="2 3">
    <name type="scientific">Rhizobium favelukesii</name>
    <dbReference type="NCBI Taxonomy" id="348824"/>
    <lineage>
        <taxon>Bacteria</taxon>
        <taxon>Pseudomonadati</taxon>
        <taxon>Pseudomonadota</taxon>
        <taxon>Alphaproteobacteria</taxon>
        <taxon>Hyphomicrobiales</taxon>
        <taxon>Rhizobiaceae</taxon>
        <taxon>Rhizobium/Agrobacterium group</taxon>
        <taxon>Rhizobium</taxon>
    </lineage>
</organism>
<evidence type="ECO:0000313" key="3">
    <source>
        <dbReference type="Proteomes" id="UP000019443"/>
    </source>
</evidence>
<evidence type="ECO:0000313" key="2">
    <source>
        <dbReference type="EMBL" id="CDM57636.1"/>
    </source>
</evidence>
<gene>
    <name evidence="2" type="ORF">LPU83_1979</name>
</gene>
<dbReference type="PATRIC" id="fig|348824.6.peg.2128"/>
<dbReference type="Proteomes" id="UP000019443">
    <property type="component" value="Chromosome"/>
</dbReference>